<evidence type="ECO:0000259" key="2">
    <source>
        <dbReference type="PROSITE" id="PS50093"/>
    </source>
</evidence>
<dbReference type="SUPFAM" id="SSF49299">
    <property type="entry name" value="PKD domain"/>
    <property type="match status" value="1"/>
</dbReference>
<dbReference type="Pfam" id="PF12245">
    <property type="entry name" value="Big_3_2"/>
    <property type="match status" value="1"/>
</dbReference>
<dbReference type="Proteomes" id="UP000294489">
    <property type="component" value="Unassembled WGS sequence"/>
</dbReference>
<sequence>MHRLLQAVRWPVKSVAAVTLVATSFAVQADLVEFRYTAPDGQQRTLPASASYANPKKTIDFVLSGGIDRKVRVSILNSSGSAISKKTSSLLGGDDKISAGGSQYYGAVLGLPSPGDGSYQIVTDILSSQGEVVESDTYAMRFDTTGATGLSFEPQRLTYGQYIDGSTWKLGLGGSEPGNFIFTAQASGAPVSQASIRTYRANGALYRELPLEFDTENNSASLSYETSGIFPNSNLDELFQLEFVVTDAAGNVTRTGKQKARFDNMTNAPSEPFGVYDPSSSRTLGPGLRGYEPYKAGMTVKTNPVRLAYRVPRSNWHMYAESGLKIVNTVGEASVVGTDSTYVYISLTKPYGYENGNQIRWVNFGQWGGATFSDQLVLSSSAPKTPVLKDVEYRYSDIGWSTFRRFEVFNTELPISIDRVRVRVEPRSYKQVAEHTGGSCVVNAGAGYCEYAYSRTLAKGTTGYLHDIVRVWNEARTLVSNASYAEVNWNDQHYPKLSYRYDETTKRLAVDIYQADRGAYFDRLRLDTAWLEDKTGNRLNVAGIRTVENQEYYTYEWDLTGLDQKAYDLVAVAKERHGPTTRLPLFRFQGDTTAPTLSISPASGNALSSLDQISITLSDNLDASPTISRLVLTGGPTNEAISLSSREVEKGVFKLEYPIMFPTLASGEEYTLVAVGVDGHRNEGTASTTFVYDPPQVTLQGGVDGKLMIPAVMHEFRHLDGSRIIETEPLVLADGSTVAGTYDIFAALRSDAEVPLIVNGVRLAPGDTTQIMSQHDFAASDGRISLPLMAAEPGPEGRSQLLVTTSAPNAPVLLLDVHTWMGQAQLSAEAWQVRQVIDPVRVAATPLNGAMCRFTDSESEARSADPIHDPVCYIQWEELPDETEPVATEGSVLRTPRVEGQAVALGNQPVAYSLWLFSGDGSKVRVGEGRRDIAVVSPLGGIVYAPVDDYSAVDRMLHDFKLQLKQTVGPTCRATLVAEEAIEAAAERSLDSESMTCLLDWQTIPDGLYQDGQTNLPLMRGRLATNGEHALGWRLSVYSRGGTRITVNQQETTLTVVDPEAPTLDLRSAYHFESNRYVVPVLGGAVGDVEIDALPAELDLRLERDGEVLEDATYGAGWANRNKLMRRLANPEVPLWSQTAHHIAASYHLVPDVGVSADYVAIAGPPDNIYPEIHIDATEVLDTEPLPITVSVEGYYREQRGYDAAEMGQWEVRLVNQVSLSEVLPLTEWTLAEGGAADFALDLTGYDTTGMRLRAEARLISPLEGYERLEQSLRPTFLTVLRGGAIQGEVTTRRLSGEAPFIAMFRLDFPNRLDQLAIGDVTWEVSHDDGASWEPHVPDANRKLMYTNTFAEGSYRVRAHMVNRHSGVETYTEEVEVVAYPVPEVAIDGPETLFVGDSWTYRAALSLPEDSRATLEDTVVEWSLDGGQSWSAEGPELTLHDDTLARYALRVRARAGFAPADDEDAWEQARQTVEFREIYPPRIRVRGPLRVEVDQPDDYSVRVSYPYRGMAYPIRGEFTLPDGTVIADAETVSYAPTEADLEASDYLHVAYTGWFVGFEDVTRSTDAHRATLWQYVWPEFYANTRATADVAPATVSLSIRHRLGAKRLDEPTYTWSFPEGVSDIVERRDTVREFTLAEPGTYPISVTISDVRGNTTTLTEEIVLGTPEPFDLSLRYTPSNSYERAPLDVRLRGAVRGGHPRDRVLIQRFLVDGELAGEGRQYGEAEGLAAGRHYLSYQIESEMGVRKSFSLPLDVAENQLPTCELETGESSSYWTANVRCEDVDGRVRDYRWWIDGQPDERTSYRNSVPKSDYATPPVFTVVGVDDAGGESAPVTR</sequence>
<dbReference type="Pfam" id="PF13750">
    <property type="entry name" value="Big_3_3"/>
    <property type="match status" value="1"/>
</dbReference>
<feature type="domain" description="PKD" evidence="2">
    <location>
        <begin position="1609"/>
        <end position="1664"/>
    </location>
</feature>
<dbReference type="InterPro" id="IPR000601">
    <property type="entry name" value="PKD_dom"/>
</dbReference>
<keyword evidence="1" id="KW-0732">Signal</keyword>
<protein>
    <submittedName>
        <fullName evidence="3">Ig-like protein group 3</fullName>
    </submittedName>
</protein>
<evidence type="ECO:0000313" key="3">
    <source>
        <dbReference type="EMBL" id="TDX26804.1"/>
    </source>
</evidence>
<dbReference type="Pfam" id="PF13752">
    <property type="entry name" value="DUF4165"/>
    <property type="match status" value="1"/>
</dbReference>
<organism evidence="3 4">
    <name type="scientific">Modicisalibacter xianhensis</name>
    <dbReference type="NCBI Taxonomy" id="442341"/>
    <lineage>
        <taxon>Bacteria</taxon>
        <taxon>Pseudomonadati</taxon>
        <taxon>Pseudomonadota</taxon>
        <taxon>Gammaproteobacteria</taxon>
        <taxon>Oceanospirillales</taxon>
        <taxon>Halomonadaceae</taxon>
        <taxon>Modicisalibacter</taxon>
    </lineage>
</organism>
<name>A0A4R8FKT4_9GAMM</name>
<dbReference type="PROSITE" id="PS50093">
    <property type="entry name" value="PKD"/>
    <property type="match status" value="1"/>
</dbReference>
<evidence type="ECO:0000256" key="1">
    <source>
        <dbReference type="SAM" id="SignalP"/>
    </source>
</evidence>
<accession>A0A4R8FKT4</accession>
<comment type="caution">
    <text evidence="3">The sequence shown here is derived from an EMBL/GenBank/DDBJ whole genome shotgun (WGS) entry which is preliminary data.</text>
</comment>
<evidence type="ECO:0000313" key="4">
    <source>
        <dbReference type="Proteomes" id="UP000294489"/>
    </source>
</evidence>
<dbReference type="RefSeq" id="WP_208324705.1">
    <property type="nucleotide sequence ID" value="NZ_SOEC01000015.1"/>
</dbReference>
<gene>
    <name evidence="3" type="ORF">DFO67_11569</name>
</gene>
<dbReference type="EMBL" id="SOEC01000015">
    <property type="protein sequence ID" value="TDX26804.1"/>
    <property type="molecule type" value="Genomic_DNA"/>
</dbReference>
<proteinExistence type="predicted"/>
<dbReference type="InterPro" id="IPR035986">
    <property type="entry name" value="PKD_dom_sf"/>
</dbReference>
<reference evidence="3 4" key="1">
    <citation type="submission" date="2019-03" db="EMBL/GenBank/DDBJ databases">
        <title>Freshwater and sediment microbial communities from various areas in North America, analyzing microbe dynamics in response to fracking.</title>
        <authorList>
            <person name="Lamendella R."/>
        </authorList>
    </citation>
    <scope>NUCLEOTIDE SEQUENCE [LARGE SCALE GENOMIC DNA]</scope>
    <source>
        <strain evidence="3 4">6_TX</strain>
    </source>
</reference>
<feature type="chain" id="PRO_5020260302" evidence="1">
    <location>
        <begin position="30"/>
        <end position="1836"/>
    </location>
</feature>
<dbReference type="InterPro" id="IPR025429">
    <property type="entry name" value="DUF4165"/>
</dbReference>
<dbReference type="InterPro" id="IPR022038">
    <property type="entry name" value="Ig-like_bact"/>
</dbReference>
<feature type="signal peptide" evidence="1">
    <location>
        <begin position="1"/>
        <end position="29"/>
    </location>
</feature>